<dbReference type="Proteomes" id="UP000327013">
    <property type="component" value="Chromosome 2"/>
</dbReference>
<evidence type="ECO:0000313" key="1">
    <source>
        <dbReference type="EMBL" id="KAE8009020.1"/>
    </source>
</evidence>
<dbReference type="AlphaFoldDB" id="A0A5N6QRU3"/>
<accession>A0A5N6QRU3</accession>
<gene>
    <name evidence="1" type="ORF">FH972_005478</name>
</gene>
<protein>
    <submittedName>
        <fullName evidence="1">Uncharacterized protein</fullName>
    </submittedName>
</protein>
<organism evidence="1 2">
    <name type="scientific">Carpinus fangiana</name>
    <dbReference type="NCBI Taxonomy" id="176857"/>
    <lineage>
        <taxon>Eukaryota</taxon>
        <taxon>Viridiplantae</taxon>
        <taxon>Streptophyta</taxon>
        <taxon>Embryophyta</taxon>
        <taxon>Tracheophyta</taxon>
        <taxon>Spermatophyta</taxon>
        <taxon>Magnoliopsida</taxon>
        <taxon>eudicotyledons</taxon>
        <taxon>Gunneridae</taxon>
        <taxon>Pentapetalae</taxon>
        <taxon>rosids</taxon>
        <taxon>fabids</taxon>
        <taxon>Fagales</taxon>
        <taxon>Betulaceae</taxon>
        <taxon>Carpinus</taxon>
    </lineage>
</organism>
<dbReference type="EMBL" id="CM017322">
    <property type="protein sequence ID" value="KAE8009020.1"/>
    <property type="molecule type" value="Genomic_DNA"/>
</dbReference>
<proteinExistence type="predicted"/>
<evidence type="ECO:0000313" key="2">
    <source>
        <dbReference type="Proteomes" id="UP000327013"/>
    </source>
</evidence>
<reference evidence="1 2" key="1">
    <citation type="submission" date="2019-06" db="EMBL/GenBank/DDBJ databases">
        <title>A chromosomal-level reference genome of Carpinus fangiana (Coryloideae, Betulaceae).</title>
        <authorList>
            <person name="Yang X."/>
            <person name="Wang Z."/>
            <person name="Zhang L."/>
            <person name="Hao G."/>
            <person name="Liu J."/>
            <person name="Yang Y."/>
        </authorList>
    </citation>
    <scope>NUCLEOTIDE SEQUENCE [LARGE SCALE GENOMIC DNA]</scope>
    <source>
        <strain evidence="1">Cfa_2016G</strain>
        <tissue evidence="1">Leaf</tissue>
    </source>
</reference>
<sequence>MLFHAGKNAPLNARQEFKFENDQIEVPLEAPGGLGSPLELGVLPEKEIKVVEAALVGLEASEGAGELQGESILSVLPASSPQKLMEGGSMVEGFSPVSLENLLVSYSPDESDQVRVLLSNQLEGRQGLCELTAGCHAPEVIGKVFSG</sequence>
<keyword evidence="2" id="KW-1185">Reference proteome</keyword>
<name>A0A5N6QRU3_9ROSI</name>